<evidence type="ECO:0000256" key="5">
    <source>
        <dbReference type="ARBA" id="ARBA00023304"/>
    </source>
</evidence>
<dbReference type="SUPFAM" id="SSF55021">
    <property type="entry name" value="ACT-like"/>
    <property type="match status" value="4"/>
</dbReference>
<dbReference type="GO" id="GO:1990610">
    <property type="term" value="F:acetolactate synthase regulator activity"/>
    <property type="evidence" value="ECO:0007669"/>
    <property type="project" value="InterPro"/>
</dbReference>
<evidence type="ECO:0000259" key="7">
    <source>
        <dbReference type="PROSITE" id="PS51671"/>
    </source>
</evidence>
<dbReference type="Pfam" id="PF10369">
    <property type="entry name" value="ALS_ss_C"/>
    <property type="match status" value="2"/>
</dbReference>
<dbReference type="PANTHER" id="PTHR30239:SF0">
    <property type="entry name" value="ACETOLACTATE SYNTHASE SMALL SUBUNIT 1, CHLOROPLASTIC"/>
    <property type="match status" value="1"/>
</dbReference>
<dbReference type="NCBIfam" id="NF008864">
    <property type="entry name" value="PRK11895.1"/>
    <property type="match status" value="2"/>
</dbReference>
<dbReference type="InterPro" id="IPR004789">
    <property type="entry name" value="Acetalactate_synth_ssu"/>
</dbReference>
<feature type="region of interest" description="Disordered" evidence="6">
    <location>
        <begin position="40"/>
        <end position="60"/>
    </location>
</feature>
<dbReference type="InterPro" id="IPR045865">
    <property type="entry name" value="ACT-like_dom_sf"/>
</dbReference>
<dbReference type="UniPathway" id="UPA00047">
    <property type="reaction ID" value="UER00055"/>
</dbReference>
<feature type="compositionally biased region" description="Polar residues" evidence="6">
    <location>
        <begin position="40"/>
        <end position="49"/>
    </location>
</feature>
<dbReference type="InterPro" id="IPR054480">
    <property type="entry name" value="AHAS_small-like_ACT"/>
</dbReference>
<feature type="compositionally biased region" description="Polar residues" evidence="6">
    <location>
        <begin position="13"/>
        <end position="22"/>
    </location>
</feature>
<evidence type="ECO:0000256" key="3">
    <source>
        <dbReference type="ARBA" id="ARBA00006341"/>
    </source>
</evidence>
<comment type="pathway">
    <text evidence="1">Amino-acid biosynthesis; L-isoleucine biosynthesis; L-isoleucine from 2-oxobutanoate: step 1/4.</text>
</comment>
<feature type="domain" description="ACT" evidence="7">
    <location>
        <begin position="84"/>
        <end position="156"/>
    </location>
</feature>
<reference evidence="8" key="1">
    <citation type="submission" date="2021-01" db="EMBL/GenBank/DDBJ databases">
        <authorList>
            <person name="Corre E."/>
            <person name="Pelletier E."/>
            <person name="Niang G."/>
            <person name="Scheremetjew M."/>
            <person name="Finn R."/>
            <person name="Kale V."/>
            <person name="Holt S."/>
            <person name="Cochrane G."/>
            <person name="Meng A."/>
            <person name="Brown T."/>
            <person name="Cohen L."/>
        </authorList>
    </citation>
    <scope>NUCLEOTIDE SEQUENCE</scope>
    <source>
        <strain evidence="8">PLY429</strain>
    </source>
</reference>
<name>A0A7S1WYU6_9CHLO</name>
<comment type="pathway">
    <text evidence="2">Amino-acid biosynthesis; L-valine biosynthesis; L-valine from pyruvate: step 1/4.</text>
</comment>
<dbReference type="NCBIfam" id="TIGR00119">
    <property type="entry name" value="acolac_sm"/>
    <property type="match status" value="2"/>
</dbReference>
<dbReference type="Pfam" id="PF22629">
    <property type="entry name" value="ACT_AHAS_ss"/>
    <property type="match status" value="2"/>
</dbReference>
<dbReference type="InterPro" id="IPR027271">
    <property type="entry name" value="Acetolactate_synth/TF_NikR_C"/>
</dbReference>
<dbReference type="InterPro" id="IPR002912">
    <property type="entry name" value="ACT_dom"/>
</dbReference>
<keyword evidence="5" id="KW-0100">Branched-chain amino acid biosynthesis</keyword>
<evidence type="ECO:0000256" key="1">
    <source>
        <dbReference type="ARBA" id="ARBA00004974"/>
    </source>
</evidence>
<dbReference type="PROSITE" id="PS51671">
    <property type="entry name" value="ACT"/>
    <property type="match status" value="2"/>
</dbReference>
<dbReference type="InterPro" id="IPR019455">
    <property type="entry name" value="Acetolactate_synth_ssu_C"/>
</dbReference>
<evidence type="ECO:0000256" key="2">
    <source>
        <dbReference type="ARBA" id="ARBA00005025"/>
    </source>
</evidence>
<feature type="region of interest" description="Disordered" evidence="6">
    <location>
        <begin position="1"/>
        <end position="27"/>
    </location>
</feature>
<dbReference type="Gene3D" id="3.30.70.260">
    <property type="match status" value="2"/>
</dbReference>
<dbReference type="PANTHER" id="PTHR30239">
    <property type="entry name" value="ACETOLACTATE SYNTHASE SMALL SUBUNIT"/>
    <property type="match status" value="1"/>
</dbReference>
<dbReference type="GO" id="GO:0005829">
    <property type="term" value="C:cytosol"/>
    <property type="evidence" value="ECO:0007669"/>
    <property type="project" value="TreeGrafter"/>
</dbReference>
<gene>
    <name evidence="8" type="ORF">TCHU04912_LOCUS1033</name>
</gene>
<evidence type="ECO:0000256" key="4">
    <source>
        <dbReference type="ARBA" id="ARBA00022605"/>
    </source>
</evidence>
<sequence>MAAAAAVVRPTAKLSTKRSATPTRALRVASRPVGVTASRQLRSRVTATASPVPAEKAETNGAKPQNDVYVYEPQALKENEEKNILSIFVADESGLINRVAGVFARRGANIESLAVALNLDKALFTIVLNGTNSGVANLCKQLQKLVKVRQVNNITRSARIDRELMLVKVAAPVGAARTEVLQIAQVFRARICDMGADSILMTVVGDPGKLAAIQKMLSTYGILEVARTGRIALLRGNDRIMGGGWGDSIKYRKQVASMDADDELPVLGDSSDNEGDVYAMGDDVGDFVGAQNGGLMDISVTVDEMLQDGVGELESGLKPHMMSIVVADKPGVLNLVTGVFARRGYNVMSLAVGPSVGEGVSRISMVVPGTTTSISKLIKQLYKIVYVEEVVDLTGTPHVARELCLIKVACQSDQRRELESIASIFHGSIVDVSPTSMVIQVEGKERKMKALQDVLQQYGILEIARTGRVALLRQSGVDSNYLNRFQQGRIM</sequence>
<dbReference type="GO" id="GO:0009099">
    <property type="term" value="P:L-valine biosynthetic process"/>
    <property type="evidence" value="ECO:0007669"/>
    <property type="project" value="UniProtKB-UniPathway"/>
</dbReference>
<dbReference type="CDD" id="cd04878">
    <property type="entry name" value="ACT_AHAS"/>
    <property type="match status" value="2"/>
</dbReference>
<dbReference type="GO" id="GO:0003984">
    <property type="term" value="F:acetolactate synthase activity"/>
    <property type="evidence" value="ECO:0007669"/>
    <property type="project" value="TreeGrafter"/>
</dbReference>
<protein>
    <recommendedName>
        <fullName evidence="7">ACT domain-containing protein</fullName>
    </recommendedName>
</protein>
<accession>A0A7S1WYU6</accession>
<evidence type="ECO:0000313" key="8">
    <source>
        <dbReference type="EMBL" id="CAD9198800.1"/>
    </source>
</evidence>
<evidence type="ECO:0000256" key="6">
    <source>
        <dbReference type="SAM" id="MobiDB-lite"/>
    </source>
</evidence>
<dbReference type="Gene3D" id="3.30.70.1150">
    <property type="entry name" value="ACT-like. Chain A, domain 2"/>
    <property type="match status" value="2"/>
</dbReference>
<dbReference type="UniPathway" id="UPA00049">
    <property type="reaction ID" value="UER00059"/>
</dbReference>
<dbReference type="EMBL" id="HBGG01001887">
    <property type="protein sequence ID" value="CAD9198800.1"/>
    <property type="molecule type" value="Transcribed_RNA"/>
</dbReference>
<organism evidence="8">
    <name type="scientific">Tetraselmis chuii</name>
    <dbReference type="NCBI Taxonomy" id="63592"/>
    <lineage>
        <taxon>Eukaryota</taxon>
        <taxon>Viridiplantae</taxon>
        <taxon>Chlorophyta</taxon>
        <taxon>core chlorophytes</taxon>
        <taxon>Chlorodendrophyceae</taxon>
        <taxon>Chlorodendrales</taxon>
        <taxon>Chlorodendraceae</taxon>
        <taxon>Tetraselmis</taxon>
    </lineage>
</organism>
<proteinExistence type="inferred from homology"/>
<keyword evidence="4" id="KW-0028">Amino-acid biosynthesis</keyword>
<dbReference type="InterPro" id="IPR039557">
    <property type="entry name" value="AHAS_ACT"/>
</dbReference>
<dbReference type="FunFam" id="3.30.70.1150:FF:000001">
    <property type="entry name" value="Acetolactate synthase small subunit"/>
    <property type="match status" value="1"/>
</dbReference>
<dbReference type="AlphaFoldDB" id="A0A7S1WYU6"/>
<comment type="similarity">
    <text evidence="3">Belongs to the acetolactate synthase small subunit family.</text>
</comment>
<dbReference type="GO" id="GO:0009097">
    <property type="term" value="P:isoleucine biosynthetic process"/>
    <property type="evidence" value="ECO:0007669"/>
    <property type="project" value="UniProtKB-UniPathway"/>
</dbReference>
<feature type="domain" description="ACT" evidence="7">
    <location>
        <begin position="321"/>
        <end position="395"/>
    </location>
</feature>